<accession>A0A4S2LTT7</accession>
<evidence type="ECO:0000313" key="3">
    <source>
        <dbReference type="Proteomes" id="UP000308267"/>
    </source>
</evidence>
<reference evidence="2 3" key="1">
    <citation type="journal article" date="2019" name="BMC Genomics">
        <title>New insights from Opisthorchis felineus genome: update on genomics of the epidemiologically important liver flukes.</title>
        <authorList>
            <person name="Ershov N.I."/>
            <person name="Mordvinov V.A."/>
            <person name="Prokhortchouk E.B."/>
            <person name="Pakharukova M.Y."/>
            <person name="Gunbin K.V."/>
            <person name="Ustyantsev K."/>
            <person name="Genaev M.A."/>
            <person name="Blinov A.G."/>
            <person name="Mazur A."/>
            <person name="Boulygina E."/>
            <person name="Tsygankova S."/>
            <person name="Khrameeva E."/>
            <person name="Chekanov N."/>
            <person name="Fan G."/>
            <person name="Xiao A."/>
            <person name="Zhang H."/>
            <person name="Xu X."/>
            <person name="Yang H."/>
            <person name="Solovyev V."/>
            <person name="Lee S.M."/>
            <person name="Liu X."/>
            <person name="Afonnikov D.A."/>
            <person name="Skryabin K.G."/>
        </authorList>
    </citation>
    <scope>NUCLEOTIDE SEQUENCE [LARGE SCALE GENOMIC DNA]</scope>
    <source>
        <strain evidence="2">AK-0245</strain>
        <tissue evidence="2">Whole organism</tissue>
    </source>
</reference>
<dbReference type="EMBL" id="SJOL01006439">
    <property type="protein sequence ID" value="TGZ66786.1"/>
    <property type="molecule type" value="Genomic_DNA"/>
</dbReference>
<dbReference type="InterPro" id="IPR008657">
    <property type="entry name" value="JTB"/>
</dbReference>
<keyword evidence="1" id="KW-0472">Membrane</keyword>
<dbReference type="OrthoDB" id="5971907at2759"/>
<feature type="transmembrane region" description="Helical" evidence="1">
    <location>
        <begin position="72"/>
        <end position="90"/>
    </location>
</feature>
<dbReference type="AlphaFoldDB" id="A0A4S2LTT7"/>
<organism evidence="2 3">
    <name type="scientific">Opisthorchis felineus</name>
    <dbReference type="NCBI Taxonomy" id="147828"/>
    <lineage>
        <taxon>Eukaryota</taxon>
        <taxon>Metazoa</taxon>
        <taxon>Spiralia</taxon>
        <taxon>Lophotrochozoa</taxon>
        <taxon>Platyhelminthes</taxon>
        <taxon>Trematoda</taxon>
        <taxon>Digenea</taxon>
        <taxon>Opisthorchiida</taxon>
        <taxon>Opisthorchiata</taxon>
        <taxon>Opisthorchiidae</taxon>
        <taxon>Opisthorchis</taxon>
    </lineage>
</organism>
<dbReference type="GO" id="GO:0016020">
    <property type="term" value="C:membrane"/>
    <property type="evidence" value="ECO:0007669"/>
    <property type="project" value="InterPro"/>
</dbReference>
<evidence type="ECO:0000313" key="2">
    <source>
        <dbReference type="EMBL" id="TGZ66786.1"/>
    </source>
</evidence>
<keyword evidence="1" id="KW-0812">Transmembrane</keyword>
<sequence length="113" mass="13100">MVSYFSERFCLLSLSVCMIITILFLVHAEYLDQRFFSRFRTAGIVQPCDPKNTDLGCPSPELPRNFDAFRRFFIFLAALVLLGSITYAIIRLRQRHLDRKLLQKVNRQIAAGV</sequence>
<proteinExistence type="predicted"/>
<gene>
    <name evidence="2" type="ORF">CRM22_005126</name>
</gene>
<evidence type="ECO:0000256" key="1">
    <source>
        <dbReference type="SAM" id="Phobius"/>
    </source>
</evidence>
<keyword evidence="1" id="KW-1133">Transmembrane helix</keyword>
<keyword evidence="3" id="KW-1185">Reference proteome</keyword>
<protein>
    <submittedName>
        <fullName evidence="2">Uncharacterized protein</fullName>
    </submittedName>
</protein>
<name>A0A4S2LTT7_OPIFE</name>
<dbReference type="Proteomes" id="UP000308267">
    <property type="component" value="Unassembled WGS sequence"/>
</dbReference>
<comment type="caution">
    <text evidence="2">The sequence shown here is derived from an EMBL/GenBank/DDBJ whole genome shotgun (WGS) entry which is preliminary data.</text>
</comment>
<dbReference type="Pfam" id="PF05439">
    <property type="entry name" value="JTB"/>
    <property type="match status" value="1"/>
</dbReference>